<reference evidence="1" key="1">
    <citation type="submission" date="2016-02" db="EMBL/GenBank/DDBJ databases">
        <title>WGS assembly of Manihot esculenta.</title>
        <authorList>
            <person name="Bredeson J.V."/>
            <person name="Prochnik S.E."/>
            <person name="Lyons J.B."/>
            <person name="Schmutz J."/>
            <person name="Grimwood J."/>
            <person name="Vrebalov J."/>
            <person name="Bart R.S."/>
            <person name="Amuge T."/>
            <person name="Ferguson M.E."/>
            <person name="Green R."/>
            <person name="Putnam N."/>
            <person name="Stites J."/>
            <person name="Rounsley S."/>
            <person name="Rokhsar D.S."/>
        </authorList>
    </citation>
    <scope>NUCLEOTIDE SEQUENCE [LARGE SCALE GENOMIC DNA]</scope>
    <source>
        <tissue evidence="1">Leaf</tissue>
    </source>
</reference>
<protein>
    <submittedName>
        <fullName evidence="1">Uncharacterized protein</fullName>
    </submittedName>
</protein>
<organism evidence="1">
    <name type="scientific">Manihot esculenta</name>
    <name type="common">Cassava</name>
    <name type="synonym">Jatropha manihot</name>
    <dbReference type="NCBI Taxonomy" id="3983"/>
    <lineage>
        <taxon>Eukaryota</taxon>
        <taxon>Viridiplantae</taxon>
        <taxon>Streptophyta</taxon>
        <taxon>Embryophyta</taxon>
        <taxon>Tracheophyta</taxon>
        <taxon>Spermatophyta</taxon>
        <taxon>Magnoliopsida</taxon>
        <taxon>eudicotyledons</taxon>
        <taxon>Gunneridae</taxon>
        <taxon>Pentapetalae</taxon>
        <taxon>rosids</taxon>
        <taxon>fabids</taxon>
        <taxon>Malpighiales</taxon>
        <taxon>Euphorbiaceae</taxon>
        <taxon>Crotonoideae</taxon>
        <taxon>Manihoteae</taxon>
        <taxon>Manihot</taxon>
    </lineage>
</organism>
<sequence>MYLLNHTHVNKFTYRNFLCVGCRQPLLWLLLILKIEEYYPLRKRNFSCCFHVRQTIYQVNGTLFLQTELFIN</sequence>
<gene>
    <name evidence="1" type="ORF">MANES_05G104900</name>
</gene>
<proteinExistence type="predicted"/>
<evidence type="ECO:0000313" key="1">
    <source>
        <dbReference type="EMBL" id="OAY50058.1"/>
    </source>
</evidence>
<accession>A0A2C9VWG7</accession>
<name>A0A2C9VWG7_MANES</name>
<dbReference type="EMBL" id="CM004391">
    <property type="protein sequence ID" value="OAY50058.1"/>
    <property type="molecule type" value="Genomic_DNA"/>
</dbReference>
<dbReference type="AlphaFoldDB" id="A0A2C9VWG7"/>